<gene>
    <name evidence="1" type="ORF">PGQ11_012266</name>
</gene>
<dbReference type="EMBL" id="JAPCWZ010000007">
    <property type="protein sequence ID" value="KAK8856354.1"/>
    <property type="molecule type" value="Genomic_DNA"/>
</dbReference>
<evidence type="ECO:0000313" key="1">
    <source>
        <dbReference type="EMBL" id="KAK8856354.1"/>
    </source>
</evidence>
<evidence type="ECO:0008006" key="3">
    <source>
        <dbReference type="Google" id="ProtNLM"/>
    </source>
</evidence>
<sequence>MESTKLTIASNCSPFSEDMKSYTGKTLDNDFVVGKCIANSETFQLYEVKSWSSQEAHEIQVLSLDCTDHKLVQSRRRHMRRLHQSPNLVKLIDYTEDHVRFFVTKVQRTEKELEDLKASIERDVSPKRD</sequence>
<comment type="caution">
    <text evidence="1">The sequence shown here is derived from an EMBL/GenBank/DDBJ whole genome shotgun (WGS) entry which is preliminary data.</text>
</comment>
<dbReference type="Proteomes" id="UP001390339">
    <property type="component" value="Unassembled WGS sequence"/>
</dbReference>
<keyword evidence="2" id="KW-1185">Reference proteome</keyword>
<reference evidence="1 2" key="1">
    <citation type="journal article" date="2024" name="IMA Fungus">
        <title>Apiospora arundinis, a panoply of carbohydrate-active enzymes and secondary metabolites.</title>
        <authorList>
            <person name="Sorensen T."/>
            <person name="Petersen C."/>
            <person name="Muurmann A.T."/>
            <person name="Christiansen J.V."/>
            <person name="Brundto M.L."/>
            <person name="Overgaard C.K."/>
            <person name="Boysen A.T."/>
            <person name="Wollenberg R.D."/>
            <person name="Larsen T.O."/>
            <person name="Sorensen J.L."/>
            <person name="Nielsen K.L."/>
            <person name="Sondergaard T.E."/>
        </authorList>
    </citation>
    <scope>NUCLEOTIDE SEQUENCE [LARGE SCALE GENOMIC DNA]</scope>
    <source>
        <strain evidence="1 2">AAU 773</strain>
    </source>
</reference>
<evidence type="ECO:0000313" key="2">
    <source>
        <dbReference type="Proteomes" id="UP001390339"/>
    </source>
</evidence>
<protein>
    <recommendedName>
        <fullName evidence="3">Protein kinase domain-containing protein</fullName>
    </recommendedName>
</protein>
<accession>A0ABR2I1W1</accession>
<proteinExistence type="predicted"/>
<name>A0ABR2I1W1_9PEZI</name>
<organism evidence="1 2">
    <name type="scientific">Apiospora arundinis</name>
    <dbReference type="NCBI Taxonomy" id="335852"/>
    <lineage>
        <taxon>Eukaryota</taxon>
        <taxon>Fungi</taxon>
        <taxon>Dikarya</taxon>
        <taxon>Ascomycota</taxon>
        <taxon>Pezizomycotina</taxon>
        <taxon>Sordariomycetes</taxon>
        <taxon>Xylariomycetidae</taxon>
        <taxon>Amphisphaeriales</taxon>
        <taxon>Apiosporaceae</taxon>
        <taxon>Apiospora</taxon>
    </lineage>
</organism>